<evidence type="ECO:0000256" key="3">
    <source>
        <dbReference type="ARBA" id="ARBA00022448"/>
    </source>
</evidence>
<dbReference type="Gene3D" id="1.20.1730.10">
    <property type="entry name" value="Sodium/glucose cotransporter"/>
    <property type="match status" value="1"/>
</dbReference>
<dbReference type="InterPro" id="IPR038377">
    <property type="entry name" value="Na/Glc_symporter_sf"/>
</dbReference>
<comment type="subcellular location">
    <subcellularLocation>
        <location evidence="1">Membrane</location>
        <topology evidence="1">Multi-pass membrane protein</topology>
    </subcellularLocation>
</comment>
<evidence type="ECO:0000313" key="9">
    <source>
        <dbReference type="EMBL" id="PRP95636.1"/>
    </source>
</evidence>
<evidence type="ECO:0000256" key="8">
    <source>
        <dbReference type="SAM" id="Phobius"/>
    </source>
</evidence>
<keyword evidence="6 8" id="KW-0472">Membrane</keyword>
<keyword evidence="10" id="KW-1185">Reference proteome</keyword>
<dbReference type="InterPro" id="IPR001734">
    <property type="entry name" value="Na/solute_symporter"/>
</dbReference>
<feature type="transmembrane region" description="Helical" evidence="8">
    <location>
        <begin position="161"/>
        <end position="183"/>
    </location>
</feature>
<feature type="transmembrane region" description="Helical" evidence="8">
    <location>
        <begin position="12"/>
        <end position="31"/>
    </location>
</feature>
<sequence length="484" mass="51160">MDSQIAILSPTTGWILIAGFAVLWLALGLWWGRKGASLDGFMLANRNVGLALGAATAVATWVTSNTTMLAPQLALEMGVWGMLSYSTAAIGLLLFAPMAKRIRALMPTGYTSAEFVRLRFGRPAWVVFLIISLFYAMTWLVSMGMAGGLLLEALAGIPYHWGMSVILAVCVGYTVVGGLHAVIGTDFIQSLIVILGVAVVVIAVLTQIDVASVHESLATSRPALVTVLFPAALMGVFNGLLFGLGEIFHSNVWWSRALAMREGVGQRAYTLAALIWLPIPILAGFLGLAAAGLDLPIVRPDMVGPLLAAKLLGGVGAVLVFVAVFASLASSIDSLLAATSDLVVHDLVHGMLLRGRSDDQRQRRHAAWALVGLGLLTWLLCLPKLGTLATVLFFAGPLVGSTIWPILAGLYWRRANSRAVLWAMISGSLVGLACYVFVGWYTGALVGTTVSMLVVVLGSVLAPGDFDWAKLSQPEPAPAQETGS</sequence>
<dbReference type="PROSITE" id="PS00456">
    <property type="entry name" value="NA_SOLUT_SYMP_1"/>
    <property type="match status" value="1"/>
</dbReference>
<dbReference type="GO" id="GO:0015204">
    <property type="term" value="F:urea transmembrane transporter activity"/>
    <property type="evidence" value="ECO:0007669"/>
    <property type="project" value="InterPro"/>
</dbReference>
<dbReference type="PANTHER" id="PTHR46154:SF4">
    <property type="entry name" value="UREA ACTIVE TRANSPORTER"/>
    <property type="match status" value="1"/>
</dbReference>
<dbReference type="InterPro" id="IPR018212">
    <property type="entry name" value="Na/solute_symporter_CS"/>
</dbReference>
<dbReference type="OrthoDB" id="9814523at2"/>
<dbReference type="AlphaFoldDB" id="A0A2S9XS10"/>
<feature type="transmembrane region" description="Helical" evidence="8">
    <location>
        <begin position="120"/>
        <end position="141"/>
    </location>
</feature>
<feature type="transmembrane region" description="Helical" evidence="8">
    <location>
        <begin position="311"/>
        <end position="344"/>
    </location>
</feature>
<evidence type="ECO:0000256" key="7">
    <source>
        <dbReference type="RuleBase" id="RU362091"/>
    </source>
</evidence>
<dbReference type="InterPro" id="IPR031155">
    <property type="entry name" value="DUR"/>
</dbReference>
<evidence type="ECO:0000256" key="6">
    <source>
        <dbReference type="ARBA" id="ARBA00023136"/>
    </source>
</evidence>
<dbReference type="RefSeq" id="WP_106393097.1">
    <property type="nucleotide sequence ID" value="NZ_PVNK01000167.1"/>
</dbReference>
<feature type="transmembrane region" description="Helical" evidence="8">
    <location>
        <begin position="444"/>
        <end position="462"/>
    </location>
</feature>
<feature type="transmembrane region" description="Helical" evidence="8">
    <location>
        <begin position="365"/>
        <end position="385"/>
    </location>
</feature>
<evidence type="ECO:0000256" key="1">
    <source>
        <dbReference type="ARBA" id="ARBA00004141"/>
    </source>
</evidence>
<dbReference type="Pfam" id="PF00474">
    <property type="entry name" value="SSF"/>
    <property type="match status" value="1"/>
</dbReference>
<feature type="transmembrane region" description="Helical" evidence="8">
    <location>
        <begin position="228"/>
        <end position="248"/>
    </location>
</feature>
<evidence type="ECO:0000313" key="10">
    <source>
        <dbReference type="Proteomes" id="UP000237968"/>
    </source>
</evidence>
<dbReference type="GO" id="GO:0016020">
    <property type="term" value="C:membrane"/>
    <property type="evidence" value="ECO:0007669"/>
    <property type="project" value="UniProtKB-SubCell"/>
</dbReference>
<evidence type="ECO:0000256" key="4">
    <source>
        <dbReference type="ARBA" id="ARBA00022692"/>
    </source>
</evidence>
<feature type="transmembrane region" description="Helical" evidence="8">
    <location>
        <begin position="190"/>
        <end position="208"/>
    </location>
</feature>
<gene>
    <name evidence="9" type="primary">panF</name>
    <name evidence="9" type="ORF">ENSA5_37690</name>
</gene>
<feature type="transmembrane region" description="Helical" evidence="8">
    <location>
        <begin position="269"/>
        <end position="291"/>
    </location>
</feature>
<name>A0A2S9XS10_9BACT</name>
<comment type="caution">
    <text evidence="9">The sequence shown here is derived from an EMBL/GenBank/DDBJ whole genome shotgun (WGS) entry which is preliminary data.</text>
</comment>
<organism evidence="9 10">
    <name type="scientific">Enhygromyxa salina</name>
    <dbReference type="NCBI Taxonomy" id="215803"/>
    <lineage>
        <taxon>Bacteria</taxon>
        <taxon>Pseudomonadati</taxon>
        <taxon>Myxococcota</taxon>
        <taxon>Polyangia</taxon>
        <taxon>Nannocystales</taxon>
        <taxon>Nannocystaceae</taxon>
        <taxon>Enhygromyxa</taxon>
    </lineage>
</organism>
<feature type="transmembrane region" description="Helical" evidence="8">
    <location>
        <begin position="419"/>
        <end position="438"/>
    </location>
</feature>
<keyword evidence="5 8" id="KW-1133">Transmembrane helix</keyword>
<comment type="similarity">
    <text evidence="2 7">Belongs to the sodium:solute symporter (SSF) (TC 2.A.21) family.</text>
</comment>
<accession>A0A2S9XS10</accession>
<dbReference type="PROSITE" id="PS50283">
    <property type="entry name" value="NA_SOLUT_SYMP_3"/>
    <property type="match status" value="1"/>
</dbReference>
<evidence type="ECO:0000256" key="2">
    <source>
        <dbReference type="ARBA" id="ARBA00006434"/>
    </source>
</evidence>
<evidence type="ECO:0000256" key="5">
    <source>
        <dbReference type="ARBA" id="ARBA00022989"/>
    </source>
</evidence>
<protein>
    <submittedName>
        <fullName evidence="9">Sodium/pantothenate symporter</fullName>
    </submittedName>
</protein>
<dbReference type="Proteomes" id="UP000237968">
    <property type="component" value="Unassembled WGS sequence"/>
</dbReference>
<feature type="transmembrane region" description="Helical" evidence="8">
    <location>
        <begin position="82"/>
        <end position="99"/>
    </location>
</feature>
<dbReference type="PANTHER" id="PTHR46154">
    <property type="match status" value="1"/>
</dbReference>
<keyword evidence="4 8" id="KW-0812">Transmembrane</keyword>
<dbReference type="EMBL" id="PVNK01000167">
    <property type="protein sequence ID" value="PRP95636.1"/>
    <property type="molecule type" value="Genomic_DNA"/>
</dbReference>
<proteinExistence type="inferred from homology"/>
<feature type="transmembrane region" description="Helical" evidence="8">
    <location>
        <begin position="43"/>
        <end position="62"/>
    </location>
</feature>
<keyword evidence="3" id="KW-0813">Transport</keyword>
<feature type="transmembrane region" description="Helical" evidence="8">
    <location>
        <begin position="391"/>
        <end position="412"/>
    </location>
</feature>
<reference evidence="9 10" key="1">
    <citation type="submission" date="2018-03" db="EMBL/GenBank/DDBJ databases">
        <title>Draft Genome Sequences of the Obligatory Marine Myxobacteria Enhygromyxa salina SWB005.</title>
        <authorList>
            <person name="Poehlein A."/>
            <person name="Moghaddam J.A."/>
            <person name="Harms H."/>
            <person name="Alanjari M."/>
            <person name="Koenig G.M."/>
            <person name="Daniel R."/>
            <person name="Schaeberle T.F."/>
        </authorList>
    </citation>
    <scope>NUCLEOTIDE SEQUENCE [LARGE SCALE GENOMIC DNA]</scope>
    <source>
        <strain evidence="9 10">SWB005</strain>
    </source>
</reference>